<dbReference type="RefSeq" id="WP_149545308.1">
    <property type="nucleotide sequence ID" value="NZ_VTPS01000009.1"/>
</dbReference>
<keyword evidence="2" id="KW-1185">Reference proteome</keyword>
<dbReference type="InterPro" id="IPR025619">
    <property type="entry name" value="YlzJ"/>
</dbReference>
<reference evidence="1 2" key="1">
    <citation type="submission" date="2019-08" db="EMBL/GenBank/DDBJ databases">
        <title>Calorimonas adulescens gen. nov., sp. nov., an anaerobic thermophilic bacterium from Sakhalin hot spring.</title>
        <authorList>
            <person name="Khomyakova M.A."/>
            <person name="Merkel A.Y."/>
            <person name="Novikov A."/>
            <person name="Bonch-Osmolovskaya E.A."/>
            <person name="Slobodkin A.I."/>
        </authorList>
    </citation>
    <scope>NUCLEOTIDE SEQUENCE [LARGE SCALE GENOMIC DNA]</scope>
    <source>
        <strain evidence="1 2">A05MB</strain>
    </source>
</reference>
<sequence length="73" mass="8918">MYYTIVPLDILYLDIYKQRKFCEIWKNNVIFKLEEINDEEYRIFDIFSLNPSDYLNPYFSPGTVIKKKDLINL</sequence>
<dbReference type="EMBL" id="VTPS01000009">
    <property type="protein sequence ID" value="TZE82037.1"/>
    <property type="molecule type" value="Genomic_DNA"/>
</dbReference>
<dbReference type="Proteomes" id="UP000322976">
    <property type="component" value="Unassembled WGS sequence"/>
</dbReference>
<name>A0A5D8QCB5_9THEO</name>
<dbReference type="AlphaFoldDB" id="A0A5D8QCB5"/>
<organism evidence="1 2">
    <name type="scientific">Calorimonas adulescens</name>
    <dbReference type="NCBI Taxonomy" id="2606906"/>
    <lineage>
        <taxon>Bacteria</taxon>
        <taxon>Bacillati</taxon>
        <taxon>Bacillota</taxon>
        <taxon>Clostridia</taxon>
        <taxon>Thermoanaerobacterales</taxon>
        <taxon>Thermoanaerobacteraceae</taxon>
        <taxon>Calorimonas</taxon>
    </lineage>
</organism>
<comment type="caution">
    <text evidence="1">The sequence shown here is derived from an EMBL/GenBank/DDBJ whole genome shotgun (WGS) entry which is preliminary data.</text>
</comment>
<dbReference type="Pfam" id="PF14035">
    <property type="entry name" value="YlzJ"/>
    <property type="match status" value="1"/>
</dbReference>
<protein>
    <submittedName>
        <fullName evidence="1">Uncharacterized protein</fullName>
    </submittedName>
</protein>
<gene>
    <name evidence="1" type="ORF">FWJ32_07360</name>
</gene>
<accession>A0A5D8QCB5</accession>
<evidence type="ECO:0000313" key="1">
    <source>
        <dbReference type="EMBL" id="TZE82037.1"/>
    </source>
</evidence>
<proteinExistence type="predicted"/>
<evidence type="ECO:0000313" key="2">
    <source>
        <dbReference type="Proteomes" id="UP000322976"/>
    </source>
</evidence>